<comment type="caution">
    <text evidence="2">The sequence shown here is derived from an EMBL/GenBank/DDBJ whole genome shotgun (WGS) entry which is preliminary data.</text>
</comment>
<gene>
    <name evidence="2" type="ORF">JKP88DRAFT_243820</name>
</gene>
<proteinExistence type="predicted"/>
<dbReference type="Proteomes" id="UP000664859">
    <property type="component" value="Unassembled WGS sequence"/>
</dbReference>
<feature type="coiled-coil region" evidence="1">
    <location>
        <begin position="351"/>
        <end position="383"/>
    </location>
</feature>
<reference evidence="2" key="1">
    <citation type="submission" date="2021-02" db="EMBL/GenBank/DDBJ databases">
        <title>First Annotated Genome of the Yellow-green Alga Tribonema minus.</title>
        <authorList>
            <person name="Mahan K.M."/>
        </authorList>
    </citation>
    <scope>NUCLEOTIDE SEQUENCE</scope>
    <source>
        <strain evidence="2">UTEX B ZZ1240</strain>
    </source>
</reference>
<protein>
    <submittedName>
        <fullName evidence="2">Uncharacterized protein</fullName>
    </submittedName>
</protein>
<sequence length="547" mass="61244">MTVEACKTTDVTPVVNMPAATTCVWSTKPSLMCVEDVEIEDIPALVHMADMEAARAKRRAEDERTITKRPAAAAKGQCAKKVRKESVASAATIASGAGGDGALPHLERFEALEVVKGDRPMSRCFLLSPATEELACAIFESDDTIHYVGKYGTYVLVRYSKSQGIAARENDFSSRGVVSIAPKESSVKKLIKDITWQLLLKRDCHFPVEPTPLANYINFFHAGRWRSQHVVLYVIDAIISSMKGHSLQRRHAFILMDVLRKFLAAFHATNCMCSCRQGCNSILMLNGVSGISPDRKHDNLGYGNALQVLTLVDKRHNTHIKSDTKPTVRSKPTSWLRLTTDNTFHSYRDRLERLSNKKSKNEVEVAELERYEHEKRMEHLRSQCEARGLDAPAEDLAQIAAFDGDDRYHSRESIGRMLVTLRDTTTCCAKDTCGRQICYGDNGDNDRMTLAHVPTRASPDRLCNSLGYLGNTSLVCSSCNMSEREYSRVHDDRTRSTKSSTYKLSDYKGRCITYLEGLIEIEASGDTDKQKAARKKELRQRIIAMSE</sequence>
<accession>A0A835Z790</accession>
<organism evidence="2 3">
    <name type="scientific">Tribonema minus</name>
    <dbReference type="NCBI Taxonomy" id="303371"/>
    <lineage>
        <taxon>Eukaryota</taxon>
        <taxon>Sar</taxon>
        <taxon>Stramenopiles</taxon>
        <taxon>Ochrophyta</taxon>
        <taxon>PX clade</taxon>
        <taxon>Xanthophyceae</taxon>
        <taxon>Tribonematales</taxon>
        <taxon>Tribonemataceae</taxon>
        <taxon>Tribonema</taxon>
    </lineage>
</organism>
<evidence type="ECO:0000256" key="1">
    <source>
        <dbReference type="SAM" id="Coils"/>
    </source>
</evidence>
<evidence type="ECO:0000313" key="3">
    <source>
        <dbReference type="Proteomes" id="UP000664859"/>
    </source>
</evidence>
<keyword evidence="3" id="KW-1185">Reference proteome</keyword>
<dbReference type="EMBL" id="JAFCMP010000090">
    <property type="protein sequence ID" value="KAG5187304.1"/>
    <property type="molecule type" value="Genomic_DNA"/>
</dbReference>
<keyword evidence="1" id="KW-0175">Coiled coil</keyword>
<name>A0A835Z790_9STRA</name>
<dbReference type="AlphaFoldDB" id="A0A835Z790"/>
<evidence type="ECO:0000313" key="2">
    <source>
        <dbReference type="EMBL" id="KAG5187304.1"/>
    </source>
</evidence>